<dbReference type="AlphaFoldDB" id="M7ME48"/>
<reference evidence="1 2" key="1">
    <citation type="submission" date="2012-12" db="EMBL/GenBank/DDBJ databases">
        <title>Genome assembly of Formosa sp. AK20.</title>
        <authorList>
            <person name="Kumar R."/>
            <person name="Khatri I."/>
            <person name="Vaidya B."/>
            <person name="Subramanian S."/>
            <person name="Pinnaka A."/>
        </authorList>
    </citation>
    <scope>NUCLEOTIDE SEQUENCE [LARGE SCALE GENOMIC DNA]</scope>
    <source>
        <strain evidence="1 2">AK20</strain>
    </source>
</reference>
<dbReference type="EMBL" id="ANLA01000016">
    <property type="protein sequence ID" value="EMQ94447.1"/>
    <property type="molecule type" value="Genomic_DNA"/>
</dbReference>
<evidence type="ECO:0000313" key="1">
    <source>
        <dbReference type="EMBL" id="EMQ94447.1"/>
    </source>
</evidence>
<evidence type="ECO:0000313" key="2">
    <source>
        <dbReference type="Proteomes" id="UP000012024"/>
    </source>
</evidence>
<proteinExistence type="predicted"/>
<gene>
    <name evidence="1" type="ORF">D778_00730</name>
</gene>
<sequence>MWVYTSNMYDFKLKIQGSNSETLKVTNSLCKNCLLALEFGICFFF</sequence>
<comment type="caution">
    <text evidence="1">The sequence shown here is derived from an EMBL/GenBank/DDBJ whole genome shotgun (WGS) entry which is preliminary data.</text>
</comment>
<accession>M7ME48</accession>
<dbReference type="Proteomes" id="UP000012024">
    <property type="component" value="Unassembled WGS sequence"/>
</dbReference>
<name>M7ME48_9FLAO</name>
<keyword evidence="2" id="KW-1185">Reference proteome</keyword>
<organism evidence="1 2">
    <name type="scientific">Xanthomarina gelatinilytica</name>
    <dbReference type="NCBI Taxonomy" id="1137281"/>
    <lineage>
        <taxon>Bacteria</taxon>
        <taxon>Pseudomonadati</taxon>
        <taxon>Bacteroidota</taxon>
        <taxon>Flavobacteriia</taxon>
        <taxon>Flavobacteriales</taxon>
        <taxon>Flavobacteriaceae</taxon>
        <taxon>Xanthomarina</taxon>
    </lineage>
</organism>
<protein>
    <submittedName>
        <fullName evidence="1">Uncharacterized protein</fullName>
    </submittedName>
</protein>